<gene>
    <name evidence="3" type="ORF">BDA99DRAFT_152291</name>
</gene>
<reference evidence="3" key="1">
    <citation type="journal article" date="2022" name="IScience">
        <title>Evolution of zygomycete secretomes and the origins of terrestrial fungal ecologies.</title>
        <authorList>
            <person name="Chang Y."/>
            <person name="Wang Y."/>
            <person name="Mondo S."/>
            <person name="Ahrendt S."/>
            <person name="Andreopoulos W."/>
            <person name="Barry K."/>
            <person name="Beard J."/>
            <person name="Benny G.L."/>
            <person name="Blankenship S."/>
            <person name="Bonito G."/>
            <person name="Cuomo C."/>
            <person name="Desiro A."/>
            <person name="Gervers K.A."/>
            <person name="Hundley H."/>
            <person name="Kuo A."/>
            <person name="LaButti K."/>
            <person name="Lang B.F."/>
            <person name="Lipzen A."/>
            <person name="O'Donnell K."/>
            <person name="Pangilinan J."/>
            <person name="Reynolds N."/>
            <person name="Sandor L."/>
            <person name="Smith M.E."/>
            <person name="Tsang A."/>
            <person name="Grigoriev I.V."/>
            <person name="Stajich J.E."/>
            <person name="Spatafora J.W."/>
        </authorList>
    </citation>
    <scope>NUCLEOTIDE SEQUENCE</scope>
    <source>
        <strain evidence="3">RSA 2281</strain>
    </source>
</reference>
<evidence type="ECO:0000256" key="2">
    <source>
        <dbReference type="SAM" id="MobiDB-lite"/>
    </source>
</evidence>
<feature type="compositionally biased region" description="Low complexity" evidence="2">
    <location>
        <begin position="68"/>
        <end position="80"/>
    </location>
</feature>
<dbReference type="AlphaFoldDB" id="A0AAD5K424"/>
<evidence type="ECO:0000313" key="3">
    <source>
        <dbReference type="EMBL" id="KAI9255087.1"/>
    </source>
</evidence>
<feature type="compositionally biased region" description="Polar residues" evidence="2">
    <location>
        <begin position="519"/>
        <end position="528"/>
    </location>
</feature>
<reference evidence="3" key="2">
    <citation type="submission" date="2023-02" db="EMBL/GenBank/DDBJ databases">
        <authorList>
            <consortium name="DOE Joint Genome Institute"/>
            <person name="Mondo S.J."/>
            <person name="Chang Y."/>
            <person name="Wang Y."/>
            <person name="Ahrendt S."/>
            <person name="Andreopoulos W."/>
            <person name="Barry K."/>
            <person name="Beard J."/>
            <person name="Benny G.L."/>
            <person name="Blankenship S."/>
            <person name="Bonito G."/>
            <person name="Cuomo C."/>
            <person name="Desiro A."/>
            <person name="Gervers K.A."/>
            <person name="Hundley H."/>
            <person name="Kuo A."/>
            <person name="LaButti K."/>
            <person name="Lang B.F."/>
            <person name="Lipzen A."/>
            <person name="O'Donnell K."/>
            <person name="Pangilinan J."/>
            <person name="Reynolds N."/>
            <person name="Sandor L."/>
            <person name="Smith M.W."/>
            <person name="Tsang A."/>
            <person name="Grigoriev I.V."/>
            <person name="Stajich J.E."/>
            <person name="Spatafora J.W."/>
        </authorList>
    </citation>
    <scope>NUCLEOTIDE SEQUENCE</scope>
    <source>
        <strain evidence="3">RSA 2281</strain>
    </source>
</reference>
<comment type="caution">
    <text evidence="3">The sequence shown here is derived from an EMBL/GenBank/DDBJ whole genome shotgun (WGS) entry which is preliminary data.</text>
</comment>
<feature type="region of interest" description="Disordered" evidence="2">
    <location>
        <begin position="47"/>
        <end position="90"/>
    </location>
</feature>
<sequence length="549" mass="63023">MFAKSKRFQEGAKDYIPGPGEYNIPTNDELSKHKRYGFLNQTTRFNGEGPVEISPDFFTGDNSTSAASLSSETRFSTSSSNKTEDARTKRQISELAAQFEKYRHTMQKEIDSLQLKNRKMETTIQNMTLEKENSQAIALKKDQELASIRQENTSLQKSMSRQEKNIDKSPKVIRLQKRLDQMENELDVAKDALIKAQQVAEEEKRDLLSIAAEKDEAIITLETQLETQSTALVELQQKMEKQQQHHDDVQEKDQQLIHELRTQLDETMCKLTAAHETLDQKEQETTVLKGEIEQQQQQLNDVCTAKMTLQTELETVKVTHENECQQWQSTQQTLQQDIDQLHQTLEQKTTEITQLASQLAKSQQEIQSIREKLQDQQQELEAKDGLVQKLHVRFDTYHRHVTQVMHEMKERMKSKDPTVEMDRLTKELLEAKKFINRQALNLDALKSELHWMSKWNRQLNQLIEVIHQDDIAHGLVLNTSSSSSSCSSSLSFSSCSSVKTVSSISPNHTSSSKQRRRTSLNQHRTGATTGKHVVISTKGGSIFFFLVFD</sequence>
<evidence type="ECO:0000256" key="1">
    <source>
        <dbReference type="SAM" id="Coils"/>
    </source>
</evidence>
<proteinExistence type="predicted"/>
<feature type="region of interest" description="Disordered" evidence="2">
    <location>
        <begin position="1"/>
        <end position="28"/>
    </location>
</feature>
<accession>A0AAD5K424</accession>
<keyword evidence="1" id="KW-0175">Coiled coil</keyword>
<dbReference type="Proteomes" id="UP001209540">
    <property type="component" value="Unassembled WGS sequence"/>
</dbReference>
<name>A0AAD5K424_9FUNG</name>
<organism evidence="3 4">
    <name type="scientific">Phascolomyces articulosus</name>
    <dbReference type="NCBI Taxonomy" id="60185"/>
    <lineage>
        <taxon>Eukaryota</taxon>
        <taxon>Fungi</taxon>
        <taxon>Fungi incertae sedis</taxon>
        <taxon>Mucoromycota</taxon>
        <taxon>Mucoromycotina</taxon>
        <taxon>Mucoromycetes</taxon>
        <taxon>Mucorales</taxon>
        <taxon>Lichtheimiaceae</taxon>
        <taxon>Phascolomyces</taxon>
    </lineage>
</organism>
<evidence type="ECO:0000313" key="4">
    <source>
        <dbReference type="Proteomes" id="UP001209540"/>
    </source>
</evidence>
<dbReference type="Gene3D" id="1.10.287.1490">
    <property type="match status" value="1"/>
</dbReference>
<protein>
    <submittedName>
        <fullName evidence="3">Uncharacterized protein</fullName>
    </submittedName>
</protein>
<dbReference type="EMBL" id="JAIXMP010000023">
    <property type="protein sequence ID" value="KAI9255087.1"/>
    <property type="molecule type" value="Genomic_DNA"/>
</dbReference>
<feature type="coiled-coil region" evidence="1">
    <location>
        <begin position="331"/>
        <end position="386"/>
    </location>
</feature>
<feature type="region of interest" description="Disordered" evidence="2">
    <location>
        <begin position="501"/>
        <end position="528"/>
    </location>
</feature>
<keyword evidence="4" id="KW-1185">Reference proteome</keyword>
<feature type="coiled-coil region" evidence="1">
    <location>
        <begin position="103"/>
        <end position="298"/>
    </location>
</feature>